<dbReference type="GO" id="GO:0005524">
    <property type="term" value="F:ATP binding"/>
    <property type="evidence" value="ECO:0007669"/>
    <property type="project" value="UniProtKB-KW"/>
</dbReference>
<dbReference type="Gene3D" id="3.40.50.300">
    <property type="entry name" value="P-loop containing nucleotide triphosphate hydrolases"/>
    <property type="match status" value="2"/>
</dbReference>
<evidence type="ECO:0000256" key="7">
    <source>
        <dbReference type="ARBA" id="ARBA00022806"/>
    </source>
</evidence>
<gene>
    <name evidence="12" type="ORF">FL622_00495</name>
</gene>
<keyword evidence="3" id="KW-0540">Nuclease</keyword>
<keyword evidence="13" id="KW-1185">Reference proteome</keyword>
<dbReference type="GO" id="GO:0004519">
    <property type="term" value="F:endonuclease activity"/>
    <property type="evidence" value="ECO:0007669"/>
    <property type="project" value="UniProtKB-KW"/>
</dbReference>
<dbReference type="NCBIfam" id="TIGR01596">
    <property type="entry name" value="cas3_HD"/>
    <property type="match status" value="1"/>
</dbReference>
<dbReference type="RefSeq" id="WP_092052300.1">
    <property type="nucleotide sequence ID" value="NZ_FOJJ01000001.1"/>
</dbReference>
<evidence type="ECO:0000256" key="2">
    <source>
        <dbReference type="ARBA" id="ARBA00009046"/>
    </source>
</evidence>
<feature type="domain" description="HD Cas3-type" evidence="11">
    <location>
        <begin position="10"/>
        <end position="175"/>
    </location>
</feature>
<dbReference type="Proteomes" id="UP000317155">
    <property type="component" value="Unassembled WGS sequence"/>
</dbReference>
<evidence type="ECO:0000256" key="4">
    <source>
        <dbReference type="ARBA" id="ARBA00022723"/>
    </source>
</evidence>
<dbReference type="PANTHER" id="PTHR24031">
    <property type="entry name" value="RNA HELICASE"/>
    <property type="match status" value="1"/>
</dbReference>
<evidence type="ECO:0000256" key="6">
    <source>
        <dbReference type="ARBA" id="ARBA00022801"/>
    </source>
</evidence>
<evidence type="ECO:0000313" key="13">
    <source>
        <dbReference type="Proteomes" id="UP000317155"/>
    </source>
</evidence>
<evidence type="ECO:0000313" key="12">
    <source>
        <dbReference type="EMBL" id="TRO83697.1"/>
    </source>
</evidence>
<dbReference type="InterPro" id="IPR014001">
    <property type="entry name" value="Helicase_ATP-bd"/>
</dbReference>
<dbReference type="SUPFAM" id="SSF52540">
    <property type="entry name" value="P-loop containing nucleoside triphosphate hydrolases"/>
    <property type="match status" value="1"/>
</dbReference>
<evidence type="ECO:0000256" key="8">
    <source>
        <dbReference type="ARBA" id="ARBA00022840"/>
    </source>
</evidence>
<dbReference type="NCBIfam" id="TIGR01587">
    <property type="entry name" value="cas3_core"/>
    <property type="match status" value="1"/>
</dbReference>
<dbReference type="InterPro" id="IPR006474">
    <property type="entry name" value="Helicase_Cas3_CRISPR-ass_core"/>
</dbReference>
<comment type="similarity">
    <text evidence="2">In the central section; belongs to the CRISPR-associated helicase Cas3 family.</text>
</comment>
<dbReference type="EMBL" id="VJVV01000001">
    <property type="protein sequence ID" value="TRO83697.1"/>
    <property type="molecule type" value="Genomic_DNA"/>
</dbReference>
<reference evidence="12 13" key="1">
    <citation type="submission" date="2019-07" db="EMBL/GenBank/DDBJ databases">
        <title>Insights of Desulfuromonas acetexigens electromicrobiology.</title>
        <authorList>
            <person name="Katuri K."/>
            <person name="Sapireddy V."/>
            <person name="Shaw D.R."/>
            <person name="Saikaly P."/>
        </authorList>
    </citation>
    <scope>NUCLEOTIDE SEQUENCE [LARGE SCALE GENOMIC DNA]</scope>
    <source>
        <strain evidence="12 13">2873</strain>
    </source>
</reference>
<comment type="similarity">
    <text evidence="1">In the N-terminal section; belongs to the CRISPR-associated nuclease Cas3-HD family.</text>
</comment>
<evidence type="ECO:0000259" key="11">
    <source>
        <dbReference type="PROSITE" id="PS51643"/>
    </source>
</evidence>
<evidence type="ECO:0000256" key="5">
    <source>
        <dbReference type="ARBA" id="ARBA00022741"/>
    </source>
</evidence>
<keyword evidence="7" id="KW-0347">Helicase</keyword>
<dbReference type="PROSITE" id="PS51192">
    <property type="entry name" value="HELICASE_ATP_BIND_1"/>
    <property type="match status" value="1"/>
</dbReference>
<evidence type="ECO:0000256" key="9">
    <source>
        <dbReference type="ARBA" id="ARBA00023118"/>
    </source>
</evidence>
<keyword evidence="12" id="KW-0255">Endonuclease</keyword>
<dbReference type="InterPro" id="IPR027417">
    <property type="entry name" value="P-loop_NTPase"/>
</dbReference>
<sequence length="767" mass="85090">MVFLAHSANDCNRPHLAKEHLTDVARLAVEFSGGAEWGEEANLAGVLHDLGKYADLFQARLRGEAKGLDHWSPGAWLALSEFQAVAAALAIQGHHIGLQQGGNGALRMMKQATPNTSRLSDEDFSRLKARLVADGLLAEKPTNPVISVKVGFQSQISSMLDVRMLFSCLTDADFLDTEAHFEGDEQGKRYREAGPKLNAAQALTALDHYMSGKIRSVNKADKSVLDARNALWNMVTTAAAAVPGLLTLTAPTGSGKTLAMLKFALEHVRRNGLKRIVLVVPFLSIIEQTAEIYRSVFQNFPGNFVLEHHSLAGLGSEEATGDAEAAAERARRLLAENWDAPIIITTNVQLLESLFSNRPSACRKLHNLMESVIMFDEAQTLPQSLAVPTLAALSHLSRTYRTTVLFATATQPAFDALDGAVAKLVYTGWRPVEAAPDHARLYGALRRYEVDWPDQGESKKWTTLAAEIRAEEQVLCVVNLKSHAAALLEEMKHDEAVFHLSTNLCALHRRAVLDEVRARLKSGQSCRLISTQCIEAGVDVDFPVVYRALAPLDAIAQAAGRCNREGRLADDDGNRKMGEVRVFEPDVAGDYRKRYPTRPYFQAAEVTRSMLTIAGKAGLDLNEPAVFRDYYHRLYDLTKPETQNRELTVALTAVDFVRVAKEYRLIDQSAIQLLVPYDAGMDRFNELRRQQEEEGINAQWIRRAQGLTVSVFRPRHDHPAWGVLIPAKLRYGQGVSDEWFILEDRHGDMYDDVFGLRLPQSQQILIG</sequence>
<dbReference type="GO" id="GO:0004386">
    <property type="term" value="F:helicase activity"/>
    <property type="evidence" value="ECO:0007669"/>
    <property type="project" value="UniProtKB-KW"/>
</dbReference>
<accession>A0A550JKJ0</accession>
<dbReference type="GO" id="GO:0046872">
    <property type="term" value="F:metal ion binding"/>
    <property type="evidence" value="ECO:0007669"/>
    <property type="project" value="UniProtKB-KW"/>
</dbReference>
<dbReference type="PROSITE" id="PS51643">
    <property type="entry name" value="HD_CAS3"/>
    <property type="match status" value="1"/>
</dbReference>
<organism evidence="12 13">
    <name type="scientific">Trichloromonas acetexigens</name>
    <dbReference type="NCBI Taxonomy" id="38815"/>
    <lineage>
        <taxon>Bacteria</taxon>
        <taxon>Pseudomonadati</taxon>
        <taxon>Thermodesulfobacteriota</taxon>
        <taxon>Desulfuromonadia</taxon>
        <taxon>Desulfuromonadales</taxon>
        <taxon>Trichloromonadaceae</taxon>
        <taxon>Trichloromonas</taxon>
    </lineage>
</organism>
<comment type="caution">
    <text evidence="12">The sequence shown here is derived from an EMBL/GenBank/DDBJ whole genome shotgun (WGS) entry which is preliminary data.</text>
</comment>
<dbReference type="InterPro" id="IPR006483">
    <property type="entry name" value="CRISPR-assoc_Cas3_HD"/>
</dbReference>
<keyword evidence="5" id="KW-0547">Nucleotide-binding</keyword>
<dbReference type="Gene3D" id="1.10.3210.30">
    <property type="match status" value="1"/>
</dbReference>
<evidence type="ECO:0000256" key="3">
    <source>
        <dbReference type="ARBA" id="ARBA00022722"/>
    </source>
</evidence>
<dbReference type="InterPro" id="IPR038257">
    <property type="entry name" value="CRISPR-assoc_Cas3_HD_sf"/>
</dbReference>
<dbReference type="SMART" id="SM00487">
    <property type="entry name" value="DEXDc"/>
    <property type="match status" value="1"/>
</dbReference>
<keyword evidence="6" id="KW-0378">Hydrolase</keyword>
<dbReference type="InterPro" id="IPR054712">
    <property type="entry name" value="Cas3-like_dom"/>
</dbReference>
<keyword evidence="4" id="KW-0479">Metal-binding</keyword>
<dbReference type="GO" id="GO:0016787">
    <property type="term" value="F:hydrolase activity"/>
    <property type="evidence" value="ECO:0007669"/>
    <property type="project" value="UniProtKB-KW"/>
</dbReference>
<feature type="domain" description="Helicase ATP-binding" evidence="10">
    <location>
        <begin position="237"/>
        <end position="429"/>
    </location>
</feature>
<dbReference type="InterPro" id="IPR011545">
    <property type="entry name" value="DEAD/DEAH_box_helicase_dom"/>
</dbReference>
<dbReference type="GO" id="GO:0051607">
    <property type="term" value="P:defense response to virus"/>
    <property type="evidence" value="ECO:0007669"/>
    <property type="project" value="UniProtKB-KW"/>
</dbReference>
<dbReference type="Pfam" id="PF00270">
    <property type="entry name" value="DEAD"/>
    <property type="match status" value="1"/>
</dbReference>
<dbReference type="GO" id="GO:0003676">
    <property type="term" value="F:nucleic acid binding"/>
    <property type="evidence" value="ECO:0007669"/>
    <property type="project" value="InterPro"/>
</dbReference>
<dbReference type="Pfam" id="PF22590">
    <property type="entry name" value="Cas3-like_C_2"/>
    <property type="match status" value="1"/>
</dbReference>
<dbReference type="CDD" id="cd17930">
    <property type="entry name" value="DEXHc_cas3"/>
    <property type="match status" value="1"/>
</dbReference>
<protein>
    <submittedName>
        <fullName evidence="12">CRISPR-associated helicase/endonuclease Cas3</fullName>
    </submittedName>
</protein>
<dbReference type="AlphaFoldDB" id="A0A550JKJ0"/>
<evidence type="ECO:0000259" key="10">
    <source>
        <dbReference type="PROSITE" id="PS51192"/>
    </source>
</evidence>
<dbReference type="CDD" id="cd09641">
    <property type="entry name" value="Cas3''_I"/>
    <property type="match status" value="1"/>
</dbReference>
<name>A0A550JKJ0_9BACT</name>
<keyword evidence="8" id="KW-0067">ATP-binding</keyword>
<keyword evidence="9" id="KW-0051">Antiviral defense</keyword>
<proteinExistence type="inferred from homology"/>
<dbReference type="OrthoDB" id="9810236at2"/>
<evidence type="ECO:0000256" key="1">
    <source>
        <dbReference type="ARBA" id="ARBA00006847"/>
    </source>
</evidence>